<gene>
    <name evidence="3" type="ORF">GCM10022395_25590</name>
</gene>
<comment type="caution">
    <text evidence="3">The sequence shown here is derived from an EMBL/GenBank/DDBJ whole genome shotgun (WGS) entry which is preliminary data.</text>
</comment>
<keyword evidence="2" id="KW-0812">Transmembrane</keyword>
<feature type="transmembrane region" description="Helical" evidence="2">
    <location>
        <begin position="55"/>
        <end position="72"/>
    </location>
</feature>
<accession>A0ABP6Y1Q6</accession>
<keyword evidence="4" id="KW-1185">Reference proteome</keyword>
<evidence type="ECO:0000313" key="4">
    <source>
        <dbReference type="Proteomes" id="UP001500954"/>
    </source>
</evidence>
<dbReference type="EMBL" id="BAABCY010000069">
    <property type="protein sequence ID" value="GAA3575478.1"/>
    <property type="molecule type" value="Genomic_DNA"/>
</dbReference>
<feature type="region of interest" description="Disordered" evidence="1">
    <location>
        <begin position="1"/>
        <end position="27"/>
    </location>
</feature>
<evidence type="ECO:0000313" key="3">
    <source>
        <dbReference type="EMBL" id="GAA3575478.1"/>
    </source>
</evidence>
<reference evidence="4" key="1">
    <citation type="journal article" date="2019" name="Int. J. Syst. Evol. Microbiol.">
        <title>The Global Catalogue of Microorganisms (GCM) 10K type strain sequencing project: providing services to taxonomists for standard genome sequencing and annotation.</title>
        <authorList>
            <consortium name="The Broad Institute Genomics Platform"/>
            <consortium name="The Broad Institute Genome Sequencing Center for Infectious Disease"/>
            <person name="Wu L."/>
            <person name="Ma J."/>
        </authorList>
    </citation>
    <scope>NUCLEOTIDE SEQUENCE [LARGE SCALE GENOMIC DNA]</scope>
    <source>
        <strain evidence="4">JCM 17111</strain>
    </source>
</reference>
<dbReference type="RefSeq" id="WP_345006670.1">
    <property type="nucleotide sequence ID" value="NZ_BAABCY010000069.1"/>
</dbReference>
<evidence type="ECO:0000256" key="1">
    <source>
        <dbReference type="SAM" id="MobiDB-lite"/>
    </source>
</evidence>
<evidence type="ECO:0000256" key="2">
    <source>
        <dbReference type="SAM" id="Phobius"/>
    </source>
</evidence>
<dbReference type="Proteomes" id="UP001500954">
    <property type="component" value="Unassembled WGS sequence"/>
</dbReference>
<sequence length="77" mass="9285">MFKQRKNKTFDYKPRFSQDPETDSKEGRLKDEDFISKWKRAREANKSKVRGVMPIRTLILLLVLLLICMYLLETKFM</sequence>
<organism evidence="3 4">
    <name type="scientific">Snuella lapsa</name>
    <dbReference type="NCBI Taxonomy" id="870481"/>
    <lineage>
        <taxon>Bacteria</taxon>
        <taxon>Pseudomonadati</taxon>
        <taxon>Bacteroidota</taxon>
        <taxon>Flavobacteriia</taxon>
        <taxon>Flavobacteriales</taxon>
        <taxon>Flavobacteriaceae</taxon>
        <taxon>Snuella</taxon>
    </lineage>
</organism>
<proteinExistence type="predicted"/>
<feature type="compositionally biased region" description="Basic and acidic residues" evidence="1">
    <location>
        <begin position="8"/>
        <end position="27"/>
    </location>
</feature>
<protein>
    <recommendedName>
        <fullName evidence="5">Riboflavin synthase subunit beta</fullName>
    </recommendedName>
</protein>
<keyword evidence="2" id="KW-0472">Membrane</keyword>
<keyword evidence="2" id="KW-1133">Transmembrane helix</keyword>
<name>A0ABP6Y1Q6_9FLAO</name>
<evidence type="ECO:0008006" key="5">
    <source>
        <dbReference type="Google" id="ProtNLM"/>
    </source>
</evidence>